<evidence type="ECO:0000256" key="6">
    <source>
        <dbReference type="SAM" id="Phobius"/>
    </source>
</evidence>
<accession>T1A0T6</accession>
<feature type="non-terminal residue" evidence="8">
    <location>
        <position position="1"/>
    </location>
</feature>
<evidence type="ECO:0000256" key="3">
    <source>
        <dbReference type="ARBA" id="ARBA00022692"/>
    </source>
</evidence>
<comment type="caution">
    <text evidence="8">The sequence shown here is derived from an EMBL/GenBank/DDBJ whole genome shotgun (WGS) entry which is preliminary data.</text>
</comment>
<feature type="transmembrane region" description="Helical" evidence="6">
    <location>
        <begin position="114"/>
        <end position="133"/>
    </location>
</feature>
<sequence length="211" mass="22456">GAALAALKSNPLPNVLRVVPRPRASGPLALEALRRTFAAWPEVDMVQLDTQWVMRFEAIVALVRRLVLLAAVLLGAGVLAVVGNTIRLEILNRSDEIEVTKLVGGSNSFVRRPFVYTGALYGLGGALLAWLILEGAVLALSGAGCPPRGTLWQRLCVARPRRPGAGAAVRRRHGPRLARGLDLGLSPFAQHRAARLMRLGASAARQASGIT</sequence>
<feature type="domain" description="ABC3 transporter permease C-terminal" evidence="7">
    <location>
        <begin position="70"/>
        <end position="140"/>
    </location>
</feature>
<dbReference type="GO" id="GO:0005886">
    <property type="term" value="C:plasma membrane"/>
    <property type="evidence" value="ECO:0007669"/>
    <property type="project" value="UniProtKB-SubCell"/>
</dbReference>
<keyword evidence="5 6" id="KW-0472">Membrane</keyword>
<reference evidence="8" key="2">
    <citation type="journal article" date="2014" name="ISME J.">
        <title>Microbial stratification in low pH oxic and suboxic macroscopic growths along an acid mine drainage.</title>
        <authorList>
            <person name="Mendez-Garcia C."/>
            <person name="Mesa V."/>
            <person name="Sprenger R.R."/>
            <person name="Richter M."/>
            <person name="Diez M.S."/>
            <person name="Solano J."/>
            <person name="Bargiela R."/>
            <person name="Golyshina O.V."/>
            <person name="Manteca A."/>
            <person name="Ramos J.L."/>
            <person name="Gallego J.R."/>
            <person name="Llorente I."/>
            <person name="Martins Dos Santos V.A."/>
            <person name="Jensen O.N."/>
            <person name="Pelaez A.I."/>
            <person name="Sanchez J."/>
            <person name="Ferrer M."/>
        </authorList>
    </citation>
    <scope>NUCLEOTIDE SEQUENCE</scope>
</reference>
<dbReference type="AlphaFoldDB" id="T1A0T6"/>
<evidence type="ECO:0000313" key="8">
    <source>
        <dbReference type="EMBL" id="EQD34699.1"/>
    </source>
</evidence>
<organism evidence="8">
    <name type="scientific">mine drainage metagenome</name>
    <dbReference type="NCBI Taxonomy" id="410659"/>
    <lineage>
        <taxon>unclassified sequences</taxon>
        <taxon>metagenomes</taxon>
        <taxon>ecological metagenomes</taxon>
    </lineage>
</organism>
<keyword evidence="3 6" id="KW-0812">Transmembrane</keyword>
<dbReference type="PANTHER" id="PTHR47755:SF1">
    <property type="entry name" value="CELL DIVISION PROTEIN FTSX"/>
    <property type="match status" value="1"/>
</dbReference>
<evidence type="ECO:0000256" key="5">
    <source>
        <dbReference type="ARBA" id="ARBA00023136"/>
    </source>
</evidence>
<evidence type="ECO:0000256" key="2">
    <source>
        <dbReference type="ARBA" id="ARBA00022475"/>
    </source>
</evidence>
<keyword evidence="8" id="KW-0132">Cell division</keyword>
<dbReference type="Pfam" id="PF02687">
    <property type="entry name" value="FtsX"/>
    <property type="match status" value="1"/>
</dbReference>
<reference evidence="8" key="1">
    <citation type="submission" date="2013-08" db="EMBL/GenBank/DDBJ databases">
        <authorList>
            <person name="Mendez C."/>
            <person name="Richter M."/>
            <person name="Ferrer M."/>
            <person name="Sanchez J."/>
        </authorList>
    </citation>
    <scope>NUCLEOTIDE SEQUENCE</scope>
</reference>
<dbReference type="InterPro" id="IPR004513">
    <property type="entry name" value="FtsX"/>
</dbReference>
<keyword evidence="8" id="KW-0131">Cell cycle</keyword>
<keyword evidence="2" id="KW-1003">Cell membrane</keyword>
<protein>
    <submittedName>
        <fullName evidence="8">Cell division permease protein FtsX</fullName>
    </submittedName>
</protein>
<dbReference type="GO" id="GO:0051301">
    <property type="term" value="P:cell division"/>
    <property type="evidence" value="ECO:0007669"/>
    <property type="project" value="UniProtKB-KW"/>
</dbReference>
<gene>
    <name evidence="8" type="ORF">B1A_18581</name>
</gene>
<name>T1A0T6_9ZZZZ</name>
<proteinExistence type="predicted"/>
<evidence type="ECO:0000256" key="4">
    <source>
        <dbReference type="ARBA" id="ARBA00022989"/>
    </source>
</evidence>
<evidence type="ECO:0000259" key="7">
    <source>
        <dbReference type="Pfam" id="PF02687"/>
    </source>
</evidence>
<dbReference type="EMBL" id="AUZX01013716">
    <property type="protein sequence ID" value="EQD34699.1"/>
    <property type="molecule type" value="Genomic_DNA"/>
</dbReference>
<keyword evidence="4 6" id="KW-1133">Transmembrane helix</keyword>
<feature type="transmembrane region" description="Helical" evidence="6">
    <location>
        <begin position="66"/>
        <end position="86"/>
    </location>
</feature>
<evidence type="ECO:0000256" key="1">
    <source>
        <dbReference type="ARBA" id="ARBA00004651"/>
    </source>
</evidence>
<dbReference type="InterPro" id="IPR003838">
    <property type="entry name" value="ABC3_permease_C"/>
</dbReference>
<comment type="subcellular location">
    <subcellularLocation>
        <location evidence="1">Cell membrane</location>
        <topology evidence="1">Multi-pass membrane protein</topology>
    </subcellularLocation>
</comment>
<dbReference type="GO" id="GO:0032153">
    <property type="term" value="C:cell division site"/>
    <property type="evidence" value="ECO:0007669"/>
    <property type="project" value="TreeGrafter"/>
</dbReference>
<dbReference type="PANTHER" id="PTHR47755">
    <property type="entry name" value="CELL DIVISION PROTEIN FTSX"/>
    <property type="match status" value="1"/>
</dbReference>